<evidence type="ECO:0000256" key="1">
    <source>
        <dbReference type="ARBA" id="ARBA00004117"/>
    </source>
</evidence>
<dbReference type="InterPro" id="IPR010930">
    <property type="entry name" value="Flg_bb/hook_C_dom"/>
</dbReference>
<evidence type="ECO:0000259" key="9">
    <source>
        <dbReference type="Pfam" id="PF22692"/>
    </source>
</evidence>
<dbReference type="GO" id="GO:0009424">
    <property type="term" value="C:bacterial-type flagellum hook"/>
    <property type="evidence" value="ECO:0007669"/>
    <property type="project" value="TreeGrafter"/>
</dbReference>
<evidence type="ECO:0000256" key="5">
    <source>
        <dbReference type="RuleBase" id="RU362116"/>
    </source>
</evidence>
<evidence type="ECO:0000259" key="8">
    <source>
        <dbReference type="Pfam" id="PF07559"/>
    </source>
</evidence>
<dbReference type="GO" id="GO:0005829">
    <property type="term" value="C:cytosol"/>
    <property type="evidence" value="ECO:0007669"/>
    <property type="project" value="TreeGrafter"/>
</dbReference>
<dbReference type="EMBL" id="NTME01000005">
    <property type="protein sequence ID" value="PBJ96373.1"/>
    <property type="molecule type" value="Genomic_DNA"/>
</dbReference>
<keyword evidence="10" id="KW-0966">Cell projection</keyword>
<dbReference type="InterPro" id="IPR011491">
    <property type="entry name" value="FlgE_D2"/>
</dbReference>
<evidence type="ECO:0000259" key="7">
    <source>
        <dbReference type="Pfam" id="PF06429"/>
    </source>
</evidence>
<keyword evidence="10" id="KW-0969">Cilium</keyword>
<dbReference type="KEGG" id="ppj:RK21_00710"/>
<comment type="subcellular location">
    <subcellularLocation>
        <location evidence="1 5">Bacterial flagellum basal body</location>
    </subcellularLocation>
</comment>
<dbReference type="PANTHER" id="PTHR30435">
    <property type="entry name" value="FLAGELLAR PROTEIN"/>
    <property type="match status" value="1"/>
</dbReference>
<dbReference type="Pfam" id="PF07559">
    <property type="entry name" value="FlgE_D2"/>
    <property type="match status" value="1"/>
</dbReference>
<feature type="domain" description="Flagellar basal-body/hook protein C-terminal" evidence="7">
    <location>
        <begin position="396"/>
        <end position="439"/>
    </location>
</feature>
<dbReference type="InterPro" id="IPR020013">
    <property type="entry name" value="Flagellar_FlgE/F/G"/>
</dbReference>
<name>A0A0B5JW19_PSEDL</name>
<feature type="domain" description="Flagellar hook protein FlgE/F/G-like D1" evidence="9">
    <location>
        <begin position="85"/>
        <end position="140"/>
    </location>
</feature>
<evidence type="ECO:0000256" key="2">
    <source>
        <dbReference type="ARBA" id="ARBA00009677"/>
    </source>
</evidence>
<gene>
    <name evidence="10" type="ORF">CMV24_06510</name>
</gene>
<keyword evidence="4 5" id="KW-0975">Bacterial flagellum</keyword>
<keyword evidence="10" id="KW-0282">Flagellum</keyword>
<organism evidence="10 11">
    <name type="scientific">Pseudomonas plecoglossicida</name>
    <dbReference type="NCBI Taxonomy" id="70775"/>
    <lineage>
        <taxon>Bacteria</taxon>
        <taxon>Pseudomonadati</taxon>
        <taxon>Pseudomonadota</taxon>
        <taxon>Gammaproteobacteria</taxon>
        <taxon>Pseudomonadales</taxon>
        <taxon>Pseudomonadaceae</taxon>
        <taxon>Pseudomonas</taxon>
    </lineage>
</organism>
<evidence type="ECO:0000313" key="11">
    <source>
        <dbReference type="Proteomes" id="UP000218102"/>
    </source>
</evidence>
<dbReference type="Proteomes" id="UP000218102">
    <property type="component" value="Unassembled WGS sequence"/>
</dbReference>
<reference evidence="10 11" key="1">
    <citation type="submission" date="2017-09" db="EMBL/GenBank/DDBJ databases">
        <authorList>
            <person name="Ehlers B."/>
            <person name="Leendertz F.H."/>
        </authorList>
    </citation>
    <scope>NUCLEOTIDE SEQUENCE [LARGE SCALE GENOMIC DNA]</scope>
    <source>
        <strain evidence="10 11">DJ-1</strain>
    </source>
</reference>
<dbReference type="GO" id="GO:0009425">
    <property type="term" value="C:bacterial-type flagellum basal body"/>
    <property type="evidence" value="ECO:0007669"/>
    <property type="project" value="UniProtKB-SubCell"/>
</dbReference>
<dbReference type="InterPro" id="IPR053967">
    <property type="entry name" value="LlgE_F_G-like_D1"/>
</dbReference>
<comment type="function">
    <text evidence="5">A flexible structure which links the flagellar filament to the drive apparatus in the basal body.</text>
</comment>
<dbReference type="Pfam" id="PF22692">
    <property type="entry name" value="LlgE_F_G_D1"/>
    <property type="match status" value="1"/>
</dbReference>
<proteinExistence type="inferred from homology"/>
<evidence type="ECO:0000259" key="6">
    <source>
        <dbReference type="Pfam" id="PF00460"/>
    </source>
</evidence>
<feature type="domain" description="Flagellar basal body rod protein N-terminal" evidence="6">
    <location>
        <begin position="4"/>
        <end position="33"/>
    </location>
</feature>
<comment type="similarity">
    <text evidence="2 5">Belongs to the flagella basal body rod proteins family.</text>
</comment>
<comment type="caution">
    <text evidence="10">The sequence shown here is derived from an EMBL/GenBank/DDBJ whole genome shotgun (WGS) entry which is preliminary data.</text>
</comment>
<protein>
    <recommendedName>
        <fullName evidence="3 5">Flagellar hook protein FlgE</fullName>
    </recommendedName>
</protein>
<dbReference type="NCBIfam" id="NF004238">
    <property type="entry name" value="PRK05682.1-1"/>
    <property type="match status" value="1"/>
</dbReference>
<sequence length="440" mass="45509">MSFNIGLSGLYAANKALNVTGNNIANVATTGFKSSRAEFADQYSNSIRGTSAGKNVVGSGVKTAAVSQLFTPGNINGTGQALDMAIDGNGFFVLNDNGSKIYTRAGAFYSDKDGYVVNSSGANLQGYAVDGNGKIIQGVLTNLRIDTSNLTPNPTGRISENVNLNSSATAPTDTPFDPSNVNTYNYTFNTDVYDSQGNAHQLNQYFVKDAGSNSWTMYTTIDGRNPADPTSTTPLANNLPFKSDGTLDTAAMAEGAVAGGLTIAANKTFTLDNWIPAQKNAAGVWGANGATAHVSGVNLDMLGTTQYNAASATTAKSQDGFATGELSGLTIDQSGNMFANFTNGQDKVIGQVAVANFANLQGLTPIGGTGWKESYASGVAVIGAPDTGTLGQITGGALEDSNVDLTGELVNLIKAQSNYQANAKTISTESTIMQTIIQMT</sequence>
<dbReference type="NCBIfam" id="TIGR03506">
    <property type="entry name" value="FlgEFG_subfam"/>
    <property type="match status" value="1"/>
</dbReference>
<dbReference type="InterPro" id="IPR001444">
    <property type="entry name" value="Flag_bb_rod_N"/>
</dbReference>
<dbReference type="Pfam" id="PF06429">
    <property type="entry name" value="Flg_bbr_C"/>
    <property type="match status" value="1"/>
</dbReference>
<dbReference type="GO" id="GO:0071978">
    <property type="term" value="P:bacterial-type flagellum-dependent swarming motility"/>
    <property type="evidence" value="ECO:0007669"/>
    <property type="project" value="TreeGrafter"/>
</dbReference>
<evidence type="ECO:0000256" key="4">
    <source>
        <dbReference type="ARBA" id="ARBA00023143"/>
    </source>
</evidence>
<dbReference type="AlphaFoldDB" id="A0A0B5JW19"/>
<dbReference type="RefSeq" id="WP_041505706.1">
    <property type="nucleotide sequence ID" value="NZ_CP010359.1"/>
</dbReference>
<dbReference type="InterPro" id="IPR037925">
    <property type="entry name" value="FlgE/F/G-like"/>
</dbReference>
<accession>A0A0B5JW19</accession>
<dbReference type="SUPFAM" id="SSF117143">
    <property type="entry name" value="Flagellar hook protein flgE"/>
    <property type="match status" value="1"/>
</dbReference>
<evidence type="ECO:0000256" key="3">
    <source>
        <dbReference type="ARBA" id="ARBA00019015"/>
    </source>
</evidence>
<dbReference type="Pfam" id="PF00460">
    <property type="entry name" value="Flg_bb_rod"/>
    <property type="match status" value="1"/>
</dbReference>
<dbReference type="PROSITE" id="PS00588">
    <property type="entry name" value="FLAGELLA_BB_ROD"/>
    <property type="match status" value="1"/>
</dbReference>
<evidence type="ECO:0000313" key="10">
    <source>
        <dbReference type="EMBL" id="PBJ96373.1"/>
    </source>
</evidence>
<feature type="domain" description="Flagellar hook protein FlgE D2" evidence="8">
    <location>
        <begin position="163"/>
        <end position="321"/>
    </location>
</feature>
<dbReference type="Gene3D" id="2.60.98.20">
    <property type="entry name" value="Flagellar hook protein FlgE"/>
    <property type="match status" value="1"/>
</dbReference>
<dbReference type="PANTHER" id="PTHR30435:SF1">
    <property type="entry name" value="FLAGELLAR HOOK PROTEIN FLGE"/>
    <property type="match status" value="1"/>
</dbReference>
<dbReference type="InterPro" id="IPR037058">
    <property type="entry name" value="Falgellar_hook_FlgE_sf"/>
</dbReference>
<dbReference type="InterPro" id="IPR019776">
    <property type="entry name" value="Flagellar_basal_body_rod_CS"/>
</dbReference>